<feature type="region of interest" description="Disordered" evidence="8">
    <location>
        <begin position="1061"/>
        <end position="1105"/>
    </location>
</feature>
<dbReference type="Pfam" id="PF00069">
    <property type="entry name" value="Pkinase"/>
    <property type="match status" value="1"/>
</dbReference>
<dbReference type="PROSITE" id="PS00107">
    <property type="entry name" value="PROTEIN_KINASE_ATP"/>
    <property type="match status" value="1"/>
</dbReference>
<evidence type="ECO:0000256" key="7">
    <source>
        <dbReference type="SAM" id="Coils"/>
    </source>
</evidence>
<dbReference type="InterPro" id="IPR011009">
    <property type="entry name" value="Kinase-like_dom_sf"/>
</dbReference>
<dbReference type="GO" id="GO:0005524">
    <property type="term" value="F:ATP binding"/>
    <property type="evidence" value="ECO:0007669"/>
    <property type="project" value="UniProtKB-UniRule"/>
</dbReference>
<keyword evidence="2" id="KW-0677">Repeat</keyword>
<keyword evidence="3 6" id="KW-0547">Nucleotide-binding</keyword>
<feature type="region of interest" description="Disordered" evidence="8">
    <location>
        <begin position="39"/>
        <end position="106"/>
    </location>
</feature>
<dbReference type="SUPFAM" id="SSF50978">
    <property type="entry name" value="WD40 repeat-like"/>
    <property type="match status" value="2"/>
</dbReference>
<keyword evidence="10" id="KW-0808">Transferase</keyword>
<dbReference type="Gene3D" id="2.130.10.10">
    <property type="entry name" value="YVTN repeat-like/Quinoprotein amine dehydrogenase"/>
    <property type="match status" value="6"/>
</dbReference>
<dbReference type="InterPro" id="IPR036322">
    <property type="entry name" value="WD40_repeat_dom_sf"/>
</dbReference>
<dbReference type="InterPro" id="IPR017441">
    <property type="entry name" value="Protein_kinase_ATP_BS"/>
</dbReference>
<feature type="coiled-coil region" evidence="7">
    <location>
        <begin position="710"/>
        <end position="747"/>
    </location>
</feature>
<dbReference type="Pfam" id="PF00400">
    <property type="entry name" value="WD40"/>
    <property type="match status" value="9"/>
</dbReference>
<keyword evidence="10" id="KW-0418">Kinase</keyword>
<keyword evidence="11" id="KW-1185">Reference proteome</keyword>
<feature type="repeat" description="WD" evidence="5">
    <location>
        <begin position="1112"/>
        <end position="1153"/>
    </location>
</feature>
<feature type="binding site" evidence="6">
    <location>
        <position position="271"/>
    </location>
    <ligand>
        <name>ATP</name>
        <dbReference type="ChEBI" id="CHEBI:30616"/>
    </ligand>
</feature>
<keyword evidence="7" id="KW-0175">Coiled coil</keyword>
<proteinExistence type="predicted"/>
<feature type="repeat" description="WD" evidence="5">
    <location>
        <begin position="1400"/>
        <end position="1441"/>
    </location>
</feature>
<dbReference type="SUPFAM" id="SSF82171">
    <property type="entry name" value="DPP6 N-terminal domain-like"/>
    <property type="match status" value="1"/>
</dbReference>
<dbReference type="Gene3D" id="3.30.200.20">
    <property type="entry name" value="Phosphorylase Kinase, domain 1"/>
    <property type="match status" value="1"/>
</dbReference>
<dbReference type="InterPro" id="IPR020472">
    <property type="entry name" value="WD40_PAC1"/>
</dbReference>
<dbReference type="SMART" id="SM00220">
    <property type="entry name" value="S_TKc"/>
    <property type="match status" value="1"/>
</dbReference>
<keyword evidence="1 5" id="KW-0853">WD repeat</keyword>
<feature type="repeat" description="WD" evidence="5">
    <location>
        <begin position="1330"/>
        <end position="1352"/>
    </location>
</feature>
<feature type="compositionally biased region" description="Basic and acidic residues" evidence="8">
    <location>
        <begin position="1"/>
        <end position="11"/>
    </location>
</feature>
<dbReference type="InterPro" id="IPR050349">
    <property type="entry name" value="WD_LIS1/nudF_dynein_reg"/>
</dbReference>
<evidence type="ECO:0000256" key="8">
    <source>
        <dbReference type="SAM" id="MobiDB-lite"/>
    </source>
</evidence>
<dbReference type="Proteomes" id="UP000318053">
    <property type="component" value="Unassembled WGS sequence"/>
</dbReference>
<dbReference type="EMBL" id="SJPK01000010">
    <property type="protein sequence ID" value="TWT64576.1"/>
    <property type="molecule type" value="Genomic_DNA"/>
</dbReference>
<sequence>MNRDKKIHQDDLDATQNEIPESDPDATIEDTTAFESNLTQEDVAGSDPNATLEETAGSDPNATLEEIDAADPNATIEVSPPADSAGTYPGSGNTDHDATIEIGEELDPNATLEIDDGLDTDATVDQTSEFDPNATVDAAGAFDPQATVDSSDDFSVDLGPSPVDGSDRSVLDDSNLGQTINPRELSDDEASYWAGISAEFTSPGDPTVQPPPIDRTIVETRLRIRNQTVATQIQDAGEPADYRLVRLLGRGGMGNVFVARQGSLDRLIAVKVIRPLDDSKREKLQQQGQLEAVEQGRRQQFLTEAVVTGDLDHPNIVPIHDVALTGDSTLFYSMKRVIGTPWSDVIQEKTRDENLEILIKVADAIGFAHTRGVVHRDIKPENVMLGDFGVVMVMDWGIALAKPDFEKLDSITPATGLGGTPSMMAPEMATGPLEKIGPAADIYLLGATLFMIITGKPPHHAPNVSQCLRAVANNEISEFDPTHQGELMNIALKAMAREPADRYPDTKSFQDVIRQYRSHAESIALGSRAQQDLRIANEEKSYTQYTRAQFGFEEAIALWEGNQAAQEGLSEAKVAHADAAFENEDYDLGLSMLDAQNPEHQERIERLQAALRQRRQSEARFGILKKVAVALLAFILVGGSVAIYLIDRESKIAHRNALEAIEKSKLAEQQTELAERRTAEVVEQRNRADKNALQSKLNAERASRNAAEAIANGKEAVQQAERADENAEEARANAIAAQENADRAQRNERQAILAQEKAEYEAYVSGVGLAKARIDRNEFTDARRLIADLIGQRSPQDVPWELRYLSSLANQSTASVATATGVTRLAVADRAGETGNAAAWVRLDDGRLATYEIDPAAEQPIVAGTPNALGVSGDVQAACIAVTADNTLAAVGSENGEILIIPTGRLESGEPAAEAPLQRLVGHSGPVTALQWMGSEYLVSASSDRTVRIWNIESPSDEEVMWHIAPVVDLACSPTAEGFRIAAAISGKGLGRVVFWDVSTDGELRADRIGVFAGNATPLTSVAISPDGQLAAAGDVNGEVLLWPVSQIQSRDIGNLVKNAVDSVGQPDPESREQSSEQSGSAEKVSDPFLEAGRLRGPPMAGEDVSEMAEPMPAHRSNVRQVRFSADGRTLLTCGDDYLIHLWEVIPAEAANERPQGRLRRTLRGHGGAVADARFLSADGQDVLSVGADDSIRLWTSGGESGPTSSASFRPGGENPVPGRGAGPSRDGADAETMRHDPVMTHVHDDAITSAALSADGQHVVTASRDRTAKILTMDPATLRLKTTAEMATGESAVDENRSQIAQAKPIVSLDEGTEFRAMSMRLSRAAGRLFVGGADAVVRIWDLQRGTEMGTIPGTGLNQVLAVSADSRVIMTGSSSPEARVILWRFDPATSTATVRHRLGGHEESVTAVAIAPNAATAVTADRAGRMMVWDVQSGAVIGEPIDLLLGTRINHVVFSPDGASVWIAADDNQLSRFNVRSRQIVDRLNHDGMVTRVDLSADGRRAVTSSELQKVDATVHHAVLWQLTTSESAAVRQTLLTQSIPVDARTRSGGRAGIAYVAIGESGDHVFVAVNPSGDQPRRVEQWRCDDGVGQAAKEMVLGLPDRLGDVSSIIPVADNELISLHGNSAYRWNTASRSLEVSYRIHGSIGVTAFSPDGSIVLTGSGSLKAWDARSGVAMAKLESPHAGSVRSIAYRGVATPAQFFTGGEDGMIHEWLLDRDSGTFEQLGTIAIERDSSTMSTEFLLSLTVSPAGRQLLATTNQGRVILIDLDNGKQRVLFSDSEVGSILSGCFSSDGRFVAAAGQDRLARMWDLSQRDRPGDSPDAVFQGHAEAIEAVDLIGSAPSSEPGPGLLSPSTLRLVTASLDRSVRIWDPRFTLGVADEEGNSSPSRLGPEGRELLELVRHRDGVSAVDFNPGETLMITAGRDGNVVIWPANDP</sequence>
<gene>
    <name evidence="10" type="primary">pknD_4</name>
    <name evidence="10" type="ORF">CA85_37090</name>
</gene>
<feature type="repeat" description="WD" evidence="5">
    <location>
        <begin position="920"/>
        <end position="960"/>
    </location>
</feature>
<organism evidence="10 11">
    <name type="scientific">Allorhodopirellula solitaria</name>
    <dbReference type="NCBI Taxonomy" id="2527987"/>
    <lineage>
        <taxon>Bacteria</taxon>
        <taxon>Pseudomonadati</taxon>
        <taxon>Planctomycetota</taxon>
        <taxon>Planctomycetia</taxon>
        <taxon>Pirellulales</taxon>
        <taxon>Pirellulaceae</taxon>
        <taxon>Allorhodopirellula</taxon>
    </lineage>
</organism>
<dbReference type="InterPro" id="IPR008271">
    <property type="entry name" value="Ser/Thr_kinase_AS"/>
</dbReference>
<protein>
    <submittedName>
        <fullName evidence="10">Serine/threonine-protein kinase PknD</fullName>
        <ecNumber evidence="10">2.7.11.1</ecNumber>
    </submittedName>
</protein>
<feature type="repeat" description="WD" evidence="5">
    <location>
        <begin position="1853"/>
        <end position="1873"/>
    </location>
</feature>
<evidence type="ECO:0000256" key="6">
    <source>
        <dbReference type="PROSITE-ProRule" id="PRU10141"/>
    </source>
</evidence>
<evidence type="ECO:0000313" key="11">
    <source>
        <dbReference type="Proteomes" id="UP000318053"/>
    </source>
</evidence>
<dbReference type="PROSITE" id="PS50011">
    <property type="entry name" value="PROTEIN_KINASE_DOM"/>
    <property type="match status" value="1"/>
</dbReference>
<name>A0A5C5XN13_9BACT</name>
<dbReference type="InterPro" id="IPR019775">
    <property type="entry name" value="WD40_repeat_CS"/>
</dbReference>
<dbReference type="PANTHER" id="PTHR44129">
    <property type="entry name" value="WD REPEAT-CONTAINING PROTEIN POP1"/>
    <property type="match status" value="1"/>
</dbReference>
<evidence type="ECO:0000259" key="9">
    <source>
        <dbReference type="PROSITE" id="PS50011"/>
    </source>
</evidence>
<dbReference type="RefSeq" id="WP_246112907.1">
    <property type="nucleotide sequence ID" value="NZ_SJPK01000010.1"/>
</dbReference>
<dbReference type="PRINTS" id="PR00320">
    <property type="entry name" value="GPROTEINBRPT"/>
</dbReference>
<evidence type="ECO:0000256" key="4">
    <source>
        <dbReference type="ARBA" id="ARBA00022840"/>
    </source>
</evidence>
<dbReference type="CDD" id="cd14014">
    <property type="entry name" value="STKc_PknB_like"/>
    <property type="match status" value="1"/>
</dbReference>
<dbReference type="Gene3D" id="1.10.510.10">
    <property type="entry name" value="Transferase(Phosphotransferase) domain 1"/>
    <property type="match status" value="1"/>
</dbReference>
<dbReference type="SUPFAM" id="SSF56112">
    <property type="entry name" value="Protein kinase-like (PK-like)"/>
    <property type="match status" value="1"/>
</dbReference>
<dbReference type="SMART" id="SM00320">
    <property type="entry name" value="WD40"/>
    <property type="match status" value="15"/>
</dbReference>
<feature type="repeat" description="WD" evidence="5">
    <location>
        <begin position="1012"/>
        <end position="1043"/>
    </location>
</feature>
<evidence type="ECO:0000256" key="1">
    <source>
        <dbReference type="ARBA" id="ARBA00022574"/>
    </source>
</evidence>
<reference evidence="10 11" key="1">
    <citation type="submission" date="2019-02" db="EMBL/GenBank/DDBJ databases">
        <title>Deep-cultivation of Planctomycetes and their phenomic and genomic characterization uncovers novel biology.</title>
        <authorList>
            <person name="Wiegand S."/>
            <person name="Jogler M."/>
            <person name="Boedeker C."/>
            <person name="Pinto D."/>
            <person name="Vollmers J."/>
            <person name="Rivas-Marin E."/>
            <person name="Kohn T."/>
            <person name="Peeters S.H."/>
            <person name="Heuer A."/>
            <person name="Rast P."/>
            <person name="Oberbeckmann S."/>
            <person name="Bunk B."/>
            <person name="Jeske O."/>
            <person name="Meyerdierks A."/>
            <person name="Storesund J.E."/>
            <person name="Kallscheuer N."/>
            <person name="Luecker S."/>
            <person name="Lage O.M."/>
            <person name="Pohl T."/>
            <person name="Merkel B.J."/>
            <person name="Hornburger P."/>
            <person name="Mueller R.-W."/>
            <person name="Bruemmer F."/>
            <person name="Labrenz M."/>
            <person name="Spormann A.M."/>
            <person name="Op Den Camp H."/>
            <person name="Overmann J."/>
            <person name="Amann R."/>
            <person name="Jetten M.S.M."/>
            <person name="Mascher T."/>
            <person name="Medema M.H."/>
            <person name="Devos D.P."/>
            <person name="Kaster A.-K."/>
            <person name="Ovreas L."/>
            <person name="Rohde M."/>
            <person name="Galperin M.Y."/>
            <person name="Jogler C."/>
        </authorList>
    </citation>
    <scope>NUCLEOTIDE SEQUENCE [LARGE SCALE GENOMIC DNA]</scope>
    <source>
        <strain evidence="10 11">CA85</strain>
    </source>
</reference>
<dbReference type="PROSITE" id="PS50082">
    <property type="entry name" value="WD_REPEATS_2"/>
    <property type="match status" value="9"/>
</dbReference>
<feature type="domain" description="Protein kinase" evidence="9">
    <location>
        <begin position="242"/>
        <end position="517"/>
    </location>
</feature>
<dbReference type="GO" id="GO:0004674">
    <property type="term" value="F:protein serine/threonine kinase activity"/>
    <property type="evidence" value="ECO:0007669"/>
    <property type="project" value="UniProtKB-EC"/>
</dbReference>
<dbReference type="PROSITE" id="PS50294">
    <property type="entry name" value="WD_REPEATS_REGION"/>
    <property type="match status" value="4"/>
</dbReference>
<feature type="repeat" description="WD" evidence="5">
    <location>
        <begin position="1902"/>
        <end position="1938"/>
    </location>
</feature>
<dbReference type="InterPro" id="IPR015943">
    <property type="entry name" value="WD40/YVTN_repeat-like_dom_sf"/>
</dbReference>
<dbReference type="PROSITE" id="PS00108">
    <property type="entry name" value="PROTEIN_KINASE_ST"/>
    <property type="match status" value="1"/>
</dbReference>
<evidence type="ECO:0000256" key="5">
    <source>
        <dbReference type="PROSITE-ProRule" id="PRU00221"/>
    </source>
</evidence>
<dbReference type="InterPro" id="IPR000719">
    <property type="entry name" value="Prot_kinase_dom"/>
</dbReference>
<dbReference type="InterPro" id="IPR001680">
    <property type="entry name" value="WD40_rpt"/>
</dbReference>
<keyword evidence="4 6" id="KW-0067">ATP-binding</keyword>
<feature type="region of interest" description="Disordered" evidence="8">
    <location>
        <begin position="1195"/>
        <end position="1232"/>
    </location>
</feature>
<evidence type="ECO:0000256" key="2">
    <source>
        <dbReference type="ARBA" id="ARBA00022737"/>
    </source>
</evidence>
<feature type="region of interest" description="Disordered" evidence="8">
    <location>
        <begin position="144"/>
        <end position="187"/>
    </location>
</feature>
<evidence type="ECO:0000256" key="3">
    <source>
        <dbReference type="ARBA" id="ARBA00022741"/>
    </source>
</evidence>
<feature type="repeat" description="WD" evidence="5">
    <location>
        <begin position="1780"/>
        <end position="1814"/>
    </location>
</feature>
<dbReference type="EC" id="2.7.11.1" evidence="10"/>
<feature type="repeat" description="WD" evidence="5">
    <location>
        <begin position="1163"/>
        <end position="1195"/>
    </location>
</feature>
<dbReference type="PROSITE" id="PS00678">
    <property type="entry name" value="WD_REPEATS_1"/>
    <property type="match status" value="3"/>
</dbReference>
<comment type="caution">
    <text evidence="10">The sequence shown here is derived from an EMBL/GenBank/DDBJ whole genome shotgun (WGS) entry which is preliminary data.</text>
</comment>
<evidence type="ECO:0000313" key="10">
    <source>
        <dbReference type="EMBL" id="TWT64576.1"/>
    </source>
</evidence>
<feature type="region of interest" description="Disordered" evidence="8">
    <location>
        <begin position="1"/>
        <end position="26"/>
    </location>
</feature>
<accession>A0A5C5XN13</accession>